<dbReference type="EMBL" id="QRBI01000120">
    <property type="protein sequence ID" value="RMC07374.1"/>
    <property type="molecule type" value="Genomic_DNA"/>
</dbReference>
<dbReference type="AlphaFoldDB" id="A0A3M0K7S1"/>
<name>A0A3M0K7S1_HIRRU</name>
<proteinExistence type="predicted"/>
<organism evidence="1 2">
    <name type="scientific">Hirundo rustica rustica</name>
    <dbReference type="NCBI Taxonomy" id="333673"/>
    <lineage>
        <taxon>Eukaryota</taxon>
        <taxon>Metazoa</taxon>
        <taxon>Chordata</taxon>
        <taxon>Craniata</taxon>
        <taxon>Vertebrata</taxon>
        <taxon>Euteleostomi</taxon>
        <taxon>Archelosauria</taxon>
        <taxon>Archosauria</taxon>
        <taxon>Dinosauria</taxon>
        <taxon>Saurischia</taxon>
        <taxon>Theropoda</taxon>
        <taxon>Coelurosauria</taxon>
        <taxon>Aves</taxon>
        <taxon>Neognathae</taxon>
        <taxon>Neoaves</taxon>
        <taxon>Telluraves</taxon>
        <taxon>Australaves</taxon>
        <taxon>Passeriformes</taxon>
        <taxon>Sylvioidea</taxon>
        <taxon>Hirundinidae</taxon>
        <taxon>Hirundo</taxon>
    </lineage>
</organism>
<gene>
    <name evidence="1" type="ORF">DUI87_16839</name>
</gene>
<dbReference type="Proteomes" id="UP000269221">
    <property type="component" value="Unassembled WGS sequence"/>
</dbReference>
<keyword evidence="2" id="KW-1185">Reference proteome</keyword>
<accession>A0A3M0K7S1</accession>
<protein>
    <submittedName>
        <fullName evidence="1">Uncharacterized protein</fullName>
    </submittedName>
</protein>
<evidence type="ECO:0000313" key="2">
    <source>
        <dbReference type="Proteomes" id="UP000269221"/>
    </source>
</evidence>
<sequence>MVRQMCPCSTQEVRGGEEICLQLLEDPMLELENAQRRVCPLGKPVLEQVGRTCGSLKRRAHVGAALLAGLRTIWELTLKQPVPEGLHTLEVTHVATREKESCP</sequence>
<comment type="caution">
    <text evidence="1">The sequence shown here is derived from an EMBL/GenBank/DDBJ whole genome shotgun (WGS) entry which is preliminary data.</text>
</comment>
<evidence type="ECO:0000313" key="1">
    <source>
        <dbReference type="EMBL" id="RMC07374.1"/>
    </source>
</evidence>
<reference evidence="1 2" key="1">
    <citation type="submission" date="2018-07" db="EMBL/GenBank/DDBJ databases">
        <title>A high quality draft genome assembly of the barn swallow (H. rustica rustica).</title>
        <authorList>
            <person name="Formenti G."/>
            <person name="Chiara M."/>
            <person name="Poveda L."/>
            <person name="Francoijs K.-J."/>
            <person name="Bonisoli-Alquati A."/>
            <person name="Canova L."/>
            <person name="Gianfranceschi L."/>
            <person name="Horner D.S."/>
            <person name="Saino N."/>
        </authorList>
    </citation>
    <scope>NUCLEOTIDE SEQUENCE [LARGE SCALE GENOMIC DNA]</scope>
    <source>
        <strain evidence="1">Chelidonia</strain>
        <tissue evidence="1">Blood</tissue>
    </source>
</reference>
<dbReference type="OrthoDB" id="10544848at2759"/>